<reference evidence="3" key="1">
    <citation type="journal article" date="2020" name="mSystems">
        <title>Genome- and Community-Level Interaction Insights into Carbon Utilization and Element Cycling Functions of Hydrothermarchaeota in Hydrothermal Sediment.</title>
        <authorList>
            <person name="Zhou Z."/>
            <person name="Liu Y."/>
            <person name="Xu W."/>
            <person name="Pan J."/>
            <person name="Luo Z.H."/>
            <person name="Li M."/>
        </authorList>
    </citation>
    <scope>NUCLEOTIDE SEQUENCE [LARGE SCALE GENOMIC DNA]</scope>
    <source>
        <strain evidence="3">SpSt-897</strain>
    </source>
</reference>
<keyword evidence="3" id="KW-0238">DNA-binding</keyword>
<dbReference type="PANTHER" id="PTHR21180:SF32">
    <property type="entry name" value="ENDONUCLEASE_EXONUCLEASE_PHOSPHATASE FAMILY DOMAIN-CONTAINING PROTEIN 1"/>
    <property type="match status" value="1"/>
</dbReference>
<feature type="domain" description="Helix-hairpin-helix DNA-binding motif class 1" evidence="2">
    <location>
        <begin position="49"/>
        <end position="68"/>
    </location>
</feature>
<dbReference type="SMART" id="SM00278">
    <property type="entry name" value="HhH1"/>
    <property type="match status" value="5"/>
</dbReference>
<evidence type="ECO:0000313" key="3">
    <source>
        <dbReference type="EMBL" id="HGF33765.1"/>
    </source>
</evidence>
<feature type="region of interest" description="Disordered" evidence="1">
    <location>
        <begin position="198"/>
        <end position="227"/>
    </location>
</feature>
<dbReference type="GO" id="GO:0015628">
    <property type="term" value="P:protein secretion by the type II secretion system"/>
    <property type="evidence" value="ECO:0007669"/>
    <property type="project" value="TreeGrafter"/>
</dbReference>
<dbReference type="InterPro" id="IPR010994">
    <property type="entry name" value="RuvA_2-like"/>
</dbReference>
<dbReference type="GO" id="GO:0003677">
    <property type="term" value="F:DNA binding"/>
    <property type="evidence" value="ECO:0007669"/>
    <property type="project" value="UniProtKB-KW"/>
</dbReference>
<dbReference type="Gene3D" id="1.10.150.320">
    <property type="entry name" value="Photosystem II 12 kDa extrinsic protein"/>
    <property type="match status" value="3"/>
</dbReference>
<dbReference type="InterPro" id="IPR003583">
    <property type="entry name" value="Hlx-hairpin-Hlx_DNA-bd_motif"/>
</dbReference>
<protein>
    <submittedName>
        <fullName evidence="3">DNA-binding protein</fullName>
    </submittedName>
</protein>
<organism evidence="3">
    <name type="scientific">Desulfobacca acetoxidans</name>
    <dbReference type="NCBI Taxonomy" id="60893"/>
    <lineage>
        <taxon>Bacteria</taxon>
        <taxon>Pseudomonadati</taxon>
        <taxon>Thermodesulfobacteriota</taxon>
        <taxon>Desulfobaccia</taxon>
        <taxon>Desulfobaccales</taxon>
        <taxon>Desulfobaccaceae</taxon>
        <taxon>Desulfobacca</taxon>
    </lineage>
</organism>
<dbReference type="InterPro" id="IPR051675">
    <property type="entry name" value="Endo/Exo/Phosphatase_dom_1"/>
</dbReference>
<evidence type="ECO:0000259" key="2">
    <source>
        <dbReference type="SMART" id="SM00278"/>
    </source>
</evidence>
<feature type="domain" description="Helix-hairpin-helix DNA-binding motif class 1" evidence="2">
    <location>
        <begin position="242"/>
        <end position="261"/>
    </location>
</feature>
<evidence type="ECO:0000256" key="1">
    <source>
        <dbReference type="SAM" id="MobiDB-lite"/>
    </source>
</evidence>
<feature type="domain" description="Helix-hairpin-helix DNA-binding motif class 1" evidence="2">
    <location>
        <begin position="143"/>
        <end position="162"/>
    </location>
</feature>
<proteinExistence type="predicted"/>
<dbReference type="Pfam" id="PF12836">
    <property type="entry name" value="HHH_3"/>
    <property type="match status" value="3"/>
</dbReference>
<feature type="domain" description="Helix-hairpin-helix DNA-binding motif class 1" evidence="2">
    <location>
        <begin position="268"/>
        <end position="287"/>
    </location>
</feature>
<dbReference type="GO" id="GO:0015627">
    <property type="term" value="C:type II protein secretion system complex"/>
    <property type="evidence" value="ECO:0007669"/>
    <property type="project" value="TreeGrafter"/>
</dbReference>
<dbReference type="SUPFAM" id="SSF47781">
    <property type="entry name" value="RuvA domain 2-like"/>
    <property type="match status" value="2"/>
</dbReference>
<gene>
    <name evidence="3" type="ORF">ENW96_05155</name>
</gene>
<dbReference type="EMBL" id="DTMF01000136">
    <property type="protein sequence ID" value="HGF33765.1"/>
    <property type="molecule type" value="Genomic_DNA"/>
</dbReference>
<dbReference type="AlphaFoldDB" id="A0A7C3Z1G5"/>
<accession>A0A7C3Z1G5</accession>
<feature type="domain" description="Helix-hairpin-helix DNA-binding motif class 1" evidence="2">
    <location>
        <begin position="169"/>
        <end position="188"/>
    </location>
</feature>
<sequence length="291" mass="30318">MFRGESKLGRVARRALLVATAAILVMLFIQGAAIPAAKGTVDINSATQAELETVKGIGPVTAKKIIDNRPYTSLADLKKAGLSDKEISAFKSSLTVKPAPAAPAAAPHPEKTLEPAAGKKAKAAKAPAPAAATLVDLNTADQKTLESLPGIGPALATRIMDARPIRSLEELAKVKGMTKAKVAALKDKVTLGPVAPAAKTEIPPEKPAPAQAAPPQPATAKKPEAAKLAPGERVNLNTASQEELEKIPGIGPVKAKAIIAGRPYKTPEDIMKVRGIKEGIYRKIKDYITVQ</sequence>
<dbReference type="GO" id="GO:0006281">
    <property type="term" value="P:DNA repair"/>
    <property type="evidence" value="ECO:0007669"/>
    <property type="project" value="InterPro"/>
</dbReference>
<dbReference type="PANTHER" id="PTHR21180">
    <property type="entry name" value="ENDONUCLEASE/EXONUCLEASE/PHOSPHATASE FAMILY DOMAIN-CONTAINING PROTEIN 1"/>
    <property type="match status" value="1"/>
</dbReference>
<name>A0A7C3Z1G5_9BACT</name>
<dbReference type="SUPFAM" id="SSF81585">
    <property type="entry name" value="PsbU/PolX domain-like"/>
    <property type="match status" value="1"/>
</dbReference>
<comment type="caution">
    <text evidence="3">The sequence shown here is derived from an EMBL/GenBank/DDBJ whole genome shotgun (WGS) entry which is preliminary data.</text>
</comment>